<gene>
    <name evidence="1" type="ORF">MarbSA_14510</name>
</gene>
<sequence>MDYNKDLNFRYEIEERNKWDDKKLFLNETDEEIWNDKLFMNVPDGLDKIIHDYGKFYKEIFNLKEKLRQSNLENLRLASRLAIIEADKDPLEKINITVDKIAGELRKANELKAIELSEQYGYNYDDLIKD</sequence>
<dbReference type="EMBL" id="AP019779">
    <property type="protein sequence ID" value="BBL62411.1"/>
    <property type="molecule type" value="Genomic_DNA"/>
</dbReference>
<keyword evidence="2" id="KW-1185">Reference proteome</keyword>
<organism evidence="1 2">
    <name type="scientific">Methanobrevibacter arboriphilus</name>
    <dbReference type="NCBI Taxonomy" id="39441"/>
    <lineage>
        <taxon>Archaea</taxon>
        <taxon>Methanobacteriati</taxon>
        <taxon>Methanobacteriota</taxon>
        <taxon>Methanomada group</taxon>
        <taxon>Methanobacteria</taxon>
        <taxon>Methanobacteriales</taxon>
        <taxon>Methanobacteriaceae</taxon>
        <taxon>Methanobrevibacter</taxon>
    </lineage>
</organism>
<evidence type="ECO:0000313" key="1">
    <source>
        <dbReference type="EMBL" id="BBL62411.1"/>
    </source>
</evidence>
<name>A0ACA8R426_METAZ</name>
<reference evidence="1" key="1">
    <citation type="submission" date="2019-06" db="EMBL/GenBank/DDBJ databases">
        <title>Complete genome sequence of Methanobrevibacter arboriphilus strain SA.</title>
        <authorList>
            <person name="Asakawa S."/>
        </authorList>
    </citation>
    <scope>NUCLEOTIDE SEQUENCE</scope>
    <source>
        <strain evidence="1">SA</strain>
    </source>
</reference>
<evidence type="ECO:0000313" key="2">
    <source>
        <dbReference type="Proteomes" id="UP000825015"/>
    </source>
</evidence>
<accession>A0ACA8R426</accession>
<dbReference type="Proteomes" id="UP000825015">
    <property type="component" value="Chromosome"/>
</dbReference>
<protein>
    <submittedName>
        <fullName evidence="1">Uncharacterized protein</fullName>
    </submittedName>
</protein>
<proteinExistence type="predicted"/>